<dbReference type="Proteomes" id="UP000245771">
    <property type="component" value="Unassembled WGS sequence"/>
</dbReference>
<sequence length="341" mass="37014">MTQRSSASSNAGRFTHLITSHSDADAAYIRTPPDLLGVIIDVDPAVWARKRNGLQLLRKATQDVCVFLNAHSALRHDNCCAVYAAGRTNGNLIFSNTPSLSHANSLQSSLDANTYQPFKIIDDAVMSGVQTALQDGKQDVERPPSHGIVSSLAQCLCHINRIGQLTSAASGIEEDPKSSSAGAKANAGRGYKSRILVISASPDSSSQYVAMMNCIFGAQKKGVTVDVCKILGGQDSVFLQQASHLTKGTYYRLDLVEGLLQTLMTTFLASPAIRDQMRLPSNDDVDFRAACFCHGRVVDVGYVCSVCLSIFCEPRDKCLTCRATFPKRTLQRFQEEQRTVS</sequence>
<keyword evidence="11 14" id="KW-0234">DNA repair</keyword>
<reference evidence="15 16" key="1">
    <citation type="journal article" date="2018" name="Mol. Biol. Evol.">
        <title>Broad Genomic Sampling Reveals a Smut Pathogenic Ancestry of the Fungal Clade Ustilaginomycotina.</title>
        <authorList>
            <person name="Kijpornyongpan T."/>
            <person name="Mondo S.J."/>
            <person name="Barry K."/>
            <person name="Sandor L."/>
            <person name="Lee J."/>
            <person name="Lipzen A."/>
            <person name="Pangilinan J."/>
            <person name="LaButti K."/>
            <person name="Hainaut M."/>
            <person name="Henrissat B."/>
            <person name="Grigoriev I.V."/>
            <person name="Spatafora J.W."/>
            <person name="Aime M.C."/>
        </authorList>
    </citation>
    <scope>NUCLEOTIDE SEQUENCE [LARGE SCALE GENOMIC DNA]</scope>
    <source>
        <strain evidence="15 16">MCA 3882</strain>
    </source>
</reference>
<dbReference type="RefSeq" id="XP_025353283.1">
    <property type="nucleotide sequence ID" value="XM_025496748.1"/>
</dbReference>
<dbReference type="GO" id="GO:0006289">
    <property type="term" value="P:nucleotide-excision repair"/>
    <property type="evidence" value="ECO:0007669"/>
    <property type="project" value="UniProtKB-UniRule"/>
</dbReference>
<keyword evidence="8 14" id="KW-0862">Zinc</keyword>
<evidence type="ECO:0000256" key="7">
    <source>
        <dbReference type="ARBA" id="ARBA00022771"/>
    </source>
</evidence>
<evidence type="ECO:0000256" key="5">
    <source>
        <dbReference type="ARBA" id="ARBA00022723"/>
    </source>
</evidence>
<evidence type="ECO:0000256" key="4">
    <source>
        <dbReference type="ARBA" id="ARBA00021280"/>
    </source>
</evidence>
<dbReference type="GO" id="GO:0000439">
    <property type="term" value="C:transcription factor TFIIH core complex"/>
    <property type="evidence" value="ECO:0007669"/>
    <property type="project" value="UniProtKB-UniRule"/>
</dbReference>
<dbReference type="Gene3D" id="3.40.50.410">
    <property type="entry name" value="von Willebrand factor, type A domain"/>
    <property type="match status" value="1"/>
</dbReference>
<dbReference type="STRING" id="1280837.A0A316V938"/>
<protein>
    <recommendedName>
        <fullName evidence="4 14">General transcription and DNA repair factor IIH subunit TFB4</fullName>
        <shortName evidence="14">TFIIH subunit TFB4</shortName>
    </recommendedName>
    <alternativeName>
        <fullName evidence="13 14">RNA polymerase II transcription factor B subunit 4</fullName>
    </alternativeName>
</protein>
<dbReference type="AlphaFoldDB" id="A0A316V938"/>
<proteinExistence type="inferred from homology"/>
<name>A0A316V938_9BASI</name>
<accession>A0A316V938</accession>
<evidence type="ECO:0000313" key="16">
    <source>
        <dbReference type="Proteomes" id="UP000245771"/>
    </source>
</evidence>
<keyword evidence="16" id="KW-1185">Reference proteome</keyword>
<comment type="similarity">
    <text evidence="3 14">Belongs to the TFB4 family.</text>
</comment>
<keyword evidence="5 14" id="KW-0479">Metal-binding</keyword>
<keyword evidence="7 14" id="KW-0863">Zinc-finger</keyword>
<evidence type="ECO:0000256" key="3">
    <source>
        <dbReference type="ARBA" id="ARBA00005273"/>
    </source>
</evidence>
<evidence type="ECO:0000256" key="12">
    <source>
        <dbReference type="ARBA" id="ARBA00023242"/>
    </source>
</evidence>
<comment type="subunit">
    <text evidence="14">Component of the 7-subunit TFIIH core complex composed of XPB/SSL2, XPD/RAD3, SSL1, TFB1, TFB2, TFB4 and TFB5, which is active in NER. The core complex associates with the 3-subunit CTD-kinase module TFIIK composed of CCL1, KIN28 and TFB3 to form the 10-subunit holoenzyme (holo-TFIIH) active in transcription.</text>
</comment>
<dbReference type="GeneID" id="37018529"/>
<dbReference type="EMBL" id="KZ819605">
    <property type="protein sequence ID" value="PWN32981.1"/>
    <property type="molecule type" value="Genomic_DNA"/>
</dbReference>
<evidence type="ECO:0000256" key="2">
    <source>
        <dbReference type="ARBA" id="ARBA00004123"/>
    </source>
</evidence>
<dbReference type="PANTHER" id="PTHR12831:SF0">
    <property type="entry name" value="GENERAL TRANSCRIPTION FACTOR IIH SUBUNIT 3"/>
    <property type="match status" value="1"/>
</dbReference>
<dbReference type="FunCoup" id="A0A316V938">
    <property type="interactions" value="768"/>
</dbReference>
<gene>
    <name evidence="15" type="ORF">FA14DRAFT_126462</name>
</gene>
<organism evidence="15 16">
    <name type="scientific">Meira miltonrushii</name>
    <dbReference type="NCBI Taxonomy" id="1280837"/>
    <lineage>
        <taxon>Eukaryota</taxon>
        <taxon>Fungi</taxon>
        <taxon>Dikarya</taxon>
        <taxon>Basidiomycota</taxon>
        <taxon>Ustilaginomycotina</taxon>
        <taxon>Exobasidiomycetes</taxon>
        <taxon>Exobasidiales</taxon>
        <taxon>Brachybasidiaceae</taxon>
        <taxon>Meira</taxon>
    </lineage>
</organism>
<keyword evidence="9 14" id="KW-0805">Transcription regulation</keyword>
<dbReference type="InterPro" id="IPR004600">
    <property type="entry name" value="TFIIH_Tfb4/GTF2H3"/>
</dbReference>
<evidence type="ECO:0000256" key="10">
    <source>
        <dbReference type="ARBA" id="ARBA00023163"/>
    </source>
</evidence>
<evidence type="ECO:0000256" key="6">
    <source>
        <dbReference type="ARBA" id="ARBA00022763"/>
    </source>
</evidence>
<dbReference type="GO" id="GO:0006355">
    <property type="term" value="P:regulation of DNA-templated transcription"/>
    <property type="evidence" value="ECO:0007669"/>
    <property type="project" value="InterPro"/>
</dbReference>
<dbReference type="PANTHER" id="PTHR12831">
    <property type="entry name" value="TRANSCRIPTION INITIATION FACTOR IIH TFIIH , POLYPEPTIDE 3-RELATED"/>
    <property type="match status" value="1"/>
</dbReference>
<dbReference type="GO" id="GO:0005675">
    <property type="term" value="C:transcription factor TFIIH holo complex"/>
    <property type="evidence" value="ECO:0007669"/>
    <property type="project" value="UniProtKB-UniRule"/>
</dbReference>
<evidence type="ECO:0000313" key="15">
    <source>
        <dbReference type="EMBL" id="PWN32981.1"/>
    </source>
</evidence>
<comment type="subcellular location">
    <subcellularLocation>
        <location evidence="2 14">Nucleus</location>
    </subcellularLocation>
</comment>
<dbReference type="GO" id="GO:0008270">
    <property type="term" value="F:zinc ion binding"/>
    <property type="evidence" value="ECO:0007669"/>
    <property type="project" value="UniProtKB-KW"/>
</dbReference>
<comment type="function">
    <text evidence="1 14">Component of the general transcription and DNA repair factor IIH (TFIIH) core complex, which is involved in general and transcription-coupled nucleotide excision repair (NER) of damaged DNA and, when complexed to TFIIK, in RNA transcription by RNA polymerase II. In NER, TFIIH acts by opening DNA around the lesion to allow the excision of the damaged oligonucleotide and its replacement by a new DNA fragment. In transcription, TFIIH has an essential role in transcription initiation. When the pre-initiation complex (PIC) has been established, TFIIH is required for promoter opening and promoter escape. Phosphorylation of the C-terminal tail (CTD) of the largest subunit of RNA polymerase II by the kinase module TFIIK controls the initiation of transcription.</text>
</comment>
<dbReference type="Pfam" id="PF03850">
    <property type="entry name" value="Tfb4"/>
    <property type="match status" value="1"/>
</dbReference>
<dbReference type="InterPro" id="IPR036465">
    <property type="entry name" value="vWFA_dom_sf"/>
</dbReference>
<evidence type="ECO:0000256" key="13">
    <source>
        <dbReference type="ARBA" id="ARBA00033341"/>
    </source>
</evidence>
<evidence type="ECO:0000256" key="9">
    <source>
        <dbReference type="ARBA" id="ARBA00023015"/>
    </source>
</evidence>
<evidence type="ECO:0000256" key="8">
    <source>
        <dbReference type="ARBA" id="ARBA00022833"/>
    </source>
</evidence>
<dbReference type="OrthoDB" id="17307at2759"/>
<dbReference type="InParanoid" id="A0A316V938"/>
<evidence type="ECO:0000256" key="1">
    <source>
        <dbReference type="ARBA" id="ARBA00002817"/>
    </source>
</evidence>
<keyword evidence="12 14" id="KW-0539">Nucleus</keyword>
<evidence type="ECO:0000256" key="11">
    <source>
        <dbReference type="ARBA" id="ARBA00023204"/>
    </source>
</evidence>
<evidence type="ECO:0000256" key="14">
    <source>
        <dbReference type="RuleBase" id="RU368090"/>
    </source>
</evidence>
<keyword evidence="6 14" id="KW-0227">DNA damage</keyword>
<keyword evidence="10 14" id="KW-0804">Transcription</keyword>